<dbReference type="GO" id="GO:0046983">
    <property type="term" value="F:protein dimerization activity"/>
    <property type="evidence" value="ECO:0007669"/>
    <property type="project" value="InterPro"/>
</dbReference>
<organism evidence="6">
    <name type="scientific">hydrothermal vent metagenome</name>
    <dbReference type="NCBI Taxonomy" id="652676"/>
    <lineage>
        <taxon>unclassified sequences</taxon>
        <taxon>metagenomes</taxon>
        <taxon>ecological metagenomes</taxon>
    </lineage>
</organism>
<dbReference type="Pfam" id="PF14863">
    <property type="entry name" value="Alkyl_sulf_dimr"/>
    <property type="match status" value="1"/>
</dbReference>
<dbReference type="Gene3D" id="1.25.40.880">
    <property type="entry name" value="Alkyl sulfatase, dimerisation domain"/>
    <property type="match status" value="1"/>
</dbReference>
<evidence type="ECO:0000256" key="4">
    <source>
        <dbReference type="ARBA" id="ARBA00033751"/>
    </source>
</evidence>
<evidence type="ECO:0000256" key="2">
    <source>
        <dbReference type="ARBA" id="ARBA00022801"/>
    </source>
</evidence>
<dbReference type="GO" id="GO:0018741">
    <property type="term" value="F:linear primary-alkylsulfatase activity"/>
    <property type="evidence" value="ECO:0007669"/>
    <property type="project" value="InterPro"/>
</dbReference>
<reference evidence="6" key="1">
    <citation type="submission" date="2018-06" db="EMBL/GenBank/DDBJ databases">
        <authorList>
            <person name="Zhirakovskaya E."/>
        </authorList>
    </citation>
    <scope>NUCLEOTIDE SEQUENCE</scope>
</reference>
<dbReference type="InterPro" id="IPR029228">
    <property type="entry name" value="Alkyl_sulf_dimr"/>
</dbReference>
<dbReference type="SUPFAM" id="SSF56281">
    <property type="entry name" value="Metallo-hydrolase/oxidoreductase"/>
    <property type="match status" value="1"/>
</dbReference>
<dbReference type="Pfam" id="PF00753">
    <property type="entry name" value="Lactamase_B"/>
    <property type="match status" value="1"/>
</dbReference>
<evidence type="ECO:0000313" key="6">
    <source>
        <dbReference type="EMBL" id="VAV99388.1"/>
    </source>
</evidence>
<protein>
    <submittedName>
        <fullName evidence="6">Alkyl sulfatase and related hydrolases, MBL-fold metallo-hydrolase superfamily</fullName>
    </submittedName>
</protein>
<dbReference type="InterPro" id="IPR052195">
    <property type="entry name" value="Bact_Alkyl/Aryl-Sulfatase"/>
</dbReference>
<dbReference type="InterPro" id="IPR036866">
    <property type="entry name" value="RibonucZ/Hydroxyglut_hydro"/>
</dbReference>
<dbReference type="SUPFAM" id="SSF55718">
    <property type="entry name" value="SCP-like"/>
    <property type="match status" value="1"/>
</dbReference>
<dbReference type="InterPro" id="IPR044097">
    <property type="entry name" value="Bds1/SdsA1_MBL-fold"/>
</dbReference>
<dbReference type="Pfam" id="PF14864">
    <property type="entry name" value="Alkyl_sulf_C"/>
    <property type="match status" value="1"/>
</dbReference>
<dbReference type="AlphaFoldDB" id="A0A3B0SF74"/>
<evidence type="ECO:0000256" key="1">
    <source>
        <dbReference type="ARBA" id="ARBA00022723"/>
    </source>
</evidence>
<dbReference type="PANTHER" id="PTHR43223:SF1">
    <property type="entry name" value="ALKYL_ARYL-SULFATASE BDS1"/>
    <property type="match status" value="1"/>
</dbReference>
<gene>
    <name evidence="6" type="ORF">MNBD_ALPHA04-2334</name>
</gene>
<dbReference type="FunFam" id="3.60.15.30:FF:000001">
    <property type="entry name" value="Alkyl/aryl-sulfatase BDS1"/>
    <property type="match status" value="1"/>
</dbReference>
<dbReference type="InterPro" id="IPR001279">
    <property type="entry name" value="Metallo-B-lactamas"/>
</dbReference>
<dbReference type="Gene3D" id="3.60.15.30">
    <property type="entry name" value="Metallo-beta-lactamase domain"/>
    <property type="match status" value="1"/>
</dbReference>
<keyword evidence="2 6" id="KW-0378">Hydrolase</keyword>
<dbReference type="EMBL" id="UOEF01000284">
    <property type="protein sequence ID" value="VAV99388.1"/>
    <property type="molecule type" value="Genomic_DNA"/>
</dbReference>
<dbReference type="InterPro" id="IPR036527">
    <property type="entry name" value="SCP2_sterol-bd_dom_sf"/>
</dbReference>
<dbReference type="InterPro" id="IPR029229">
    <property type="entry name" value="Alkyl_sulf_C"/>
</dbReference>
<name>A0A3B0SF74_9ZZZZ</name>
<dbReference type="CDD" id="cd07710">
    <property type="entry name" value="arylsulfatase_Sdsa1-like_MBL-fold"/>
    <property type="match status" value="1"/>
</dbReference>
<sequence length="663" mass="71981">MRYSKSVSRCSRENRVKNWAISIAALTIATTVYAAPPEGVATEATKRANAEVAARLPISDQGDFENANRGFLAKLEKPILNQDGSVAWDMHQFDFIKGDAPDTVNPSLWRQGKLNSIHGLFEVVPGIYQIRGYDLAQMTLIAGKTGWIIVDPLTTPAPSKAGLALANKILGKRPVSAVIFTHSHGDHFGGVAGVASADDVKSGKVQIIAPHGFLRESIGESVIAGTAMNRRVQFQFGTALAAGKAGHVGGGLGQALSSGGVALLPPTKSISKDGETLNIDGIAFEFMDAGETEAPAEMIFYMPQYKALHSAEVATRTFHNVLTPRGALVRDTLKWSKVIDNMLAKYGAKSDVLLASHHWPTWGSDNILTTLKNQRGLYRYVHDQTMRQANQGATMHEIAENIGEPDFAKTDFGVRGYYGTLNHNSKAVYQRYFGWWDGVPAHYNELPPVESSKKYVAAMGGTEKALAVGEKAFGSGEYRWAATVFNHVVFADPENEAAKKWLASTYEQLAFQTEAGTWRNIYLVGAKELRQGNNRKAGISTANAKVLSSIPAVDLFDALSTRFNPTKMKGDGGIIQFNFPDRRETVAVDLGKSVMFPRNGASEEAVAQITVSRTDFTKLLMRDVNPLEMIQSGKLKIEGNSALMAAMFGALDPVNPQFNIVTP</sequence>
<dbReference type="GO" id="GO:0046872">
    <property type="term" value="F:metal ion binding"/>
    <property type="evidence" value="ECO:0007669"/>
    <property type="project" value="UniProtKB-KW"/>
</dbReference>
<accession>A0A3B0SF74</accession>
<evidence type="ECO:0000259" key="5">
    <source>
        <dbReference type="SMART" id="SM00849"/>
    </source>
</evidence>
<keyword evidence="1" id="KW-0479">Metal-binding</keyword>
<feature type="domain" description="Metallo-beta-lactamase" evidence="5">
    <location>
        <begin position="135"/>
        <end position="357"/>
    </location>
</feature>
<dbReference type="Gene3D" id="3.30.1050.10">
    <property type="entry name" value="SCP2 sterol-binding domain"/>
    <property type="match status" value="1"/>
</dbReference>
<evidence type="ECO:0000256" key="3">
    <source>
        <dbReference type="ARBA" id="ARBA00022833"/>
    </source>
</evidence>
<dbReference type="GO" id="GO:0018909">
    <property type="term" value="P:dodecyl sulfate metabolic process"/>
    <property type="evidence" value="ECO:0007669"/>
    <property type="project" value="InterPro"/>
</dbReference>
<keyword evidence="3" id="KW-0862">Zinc</keyword>
<comment type="similarity">
    <text evidence="4">Belongs to the metallo-beta-lactamase superfamily. Type III sulfatase family.</text>
</comment>
<dbReference type="SMART" id="SM00849">
    <property type="entry name" value="Lactamase_B"/>
    <property type="match status" value="1"/>
</dbReference>
<proteinExistence type="inferred from homology"/>
<dbReference type="PANTHER" id="PTHR43223">
    <property type="entry name" value="ALKYL/ARYL-SULFATASE"/>
    <property type="match status" value="1"/>
</dbReference>
<dbReference type="InterPro" id="IPR038536">
    <property type="entry name" value="Alkyl/aryl-sulf_dimr_sf"/>
</dbReference>